<proteinExistence type="predicted"/>
<dbReference type="EMBL" id="JAWWNJ010000046">
    <property type="protein sequence ID" value="KAK7018515.1"/>
    <property type="molecule type" value="Genomic_DNA"/>
</dbReference>
<organism evidence="2 3">
    <name type="scientific">Favolaschia claudopus</name>
    <dbReference type="NCBI Taxonomy" id="2862362"/>
    <lineage>
        <taxon>Eukaryota</taxon>
        <taxon>Fungi</taxon>
        <taxon>Dikarya</taxon>
        <taxon>Basidiomycota</taxon>
        <taxon>Agaricomycotina</taxon>
        <taxon>Agaricomycetes</taxon>
        <taxon>Agaricomycetidae</taxon>
        <taxon>Agaricales</taxon>
        <taxon>Marasmiineae</taxon>
        <taxon>Mycenaceae</taxon>
        <taxon>Favolaschia</taxon>
    </lineage>
</organism>
<evidence type="ECO:0000256" key="1">
    <source>
        <dbReference type="SAM" id="MobiDB-lite"/>
    </source>
</evidence>
<protein>
    <submittedName>
        <fullName evidence="2">Uncharacterized protein</fullName>
    </submittedName>
</protein>
<evidence type="ECO:0000313" key="2">
    <source>
        <dbReference type="EMBL" id="KAK7018515.1"/>
    </source>
</evidence>
<name>A0AAW0AYZ9_9AGAR</name>
<feature type="compositionally biased region" description="Basic residues" evidence="1">
    <location>
        <begin position="100"/>
        <end position="110"/>
    </location>
</feature>
<reference evidence="2 3" key="1">
    <citation type="journal article" date="2024" name="J Genomics">
        <title>Draft genome sequencing and assembly of Favolaschia claudopus CIRM-BRFM 2984 isolated from oak limbs.</title>
        <authorList>
            <person name="Navarro D."/>
            <person name="Drula E."/>
            <person name="Chaduli D."/>
            <person name="Cazenave R."/>
            <person name="Ahrendt S."/>
            <person name="Wang J."/>
            <person name="Lipzen A."/>
            <person name="Daum C."/>
            <person name="Barry K."/>
            <person name="Grigoriev I.V."/>
            <person name="Favel A."/>
            <person name="Rosso M.N."/>
            <person name="Martin F."/>
        </authorList>
    </citation>
    <scope>NUCLEOTIDE SEQUENCE [LARGE SCALE GENOMIC DNA]</scope>
    <source>
        <strain evidence="2 3">CIRM-BRFM 2984</strain>
    </source>
</reference>
<comment type="caution">
    <text evidence="2">The sequence shown here is derived from an EMBL/GenBank/DDBJ whole genome shotgun (WGS) entry which is preliminary data.</text>
</comment>
<feature type="region of interest" description="Disordered" evidence="1">
    <location>
        <begin position="84"/>
        <end position="128"/>
    </location>
</feature>
<keyword evidence="3" id="KW-1185">Reference proteome</keyword>
<dbReference type="Gene3D" id="3.60.130.30">
    <property type="match status" value="1"/>
</dbReference>
<sequence length="490" mass="54595">MLGLARRTLRSGKEFSFYDLALGNPIQPPEYFDLAHCLKDRLEELDLHPVQDELDDIIPSLPPLSSANAPPNPRPFFWCAPRPPSKLGKEPLTSMDRKKLGSKQRRRKSRAAASIASDDPAVKGIHRRREAEAEENALLVDVDAEVLPHSLPGWIGKLQAEDGSESPHVYRPDVSLPAGIAPTFYTQEEIDALTACSPTSRLSIPIIDSRRRIIALLGGKPKDLEGWQRVTDGAAKLLDDALPAATFPADRFTHRRAHPNTPYPTISRGVSYGGGQVAPGELCNNKTNTEVSDELLQHEFFQRISGFSNCEFSHLIPRLFRVFAPALYSFYMVQLGLLAAWNSALQWPFPRSIFAAVTFNFGPRASTKRHLDFGNLAWGWCSITSLGWFNPDKGGHLVLWDLKLVIRFPPGSTILIPSAIIRHSNVPVQRDEKRFSVTMYTAGGLFRWVANGFQTDASFESSATKDQKAAKSAEAKTRWQRGVDMFRMIV</sequence>
<dbReference type="AlphaFoldDB" id="A0AAW0AYZ9"/>
<accession>A0AAW0AYZ9</accession>
<gene>
    <name evidence="2" type="ORF">R3P38DRAFT_3200892</name>
</gene>
<dbReference type="Proteomes" id="UP001362999">
    <property type="component" value="Unassembled WGS sequence"/>
</dbReference>
<evidence type="ECO:0000313" key="3">
    <source>
        <dbReference type="Proteomes" id="UP001362999"/>
    </source>
</evidence>